<keyword evidence="5" id="KW-0274">FAD</keyword>
<keyword evidence="8" id="KW-1185">Reference proteome</keyword>
<dbReference type="PANTHER" id="PTHR13914:SF0">
    <property type="entry name" value="PROLINE DEHYDROGENASE 1, MITOCHONDRIAL"/>
    <property type="match status" value="1"/>
</dbReference>
<comment type="similarity">
    <text evidence="2 5">Belongs to the proline oxidase family.</text>
</comment>
<evidence type="ECO:0000256" key="1">
    <source>
        <dbReference type="ARBA" id="ARBA00004739"/>
    </source>
</evidence>
<evidence type="ECO:0000256" key="5">
    <source>
        <dbReference type="RuleBase" id="RU364054"/>
    </source>
</evidence>
<organism evidence="8 9">
    <name type="scientific">Heligmosomoides polygyrus</name>
    <name type="common">Parasitic roundworm</name>
    <dbReference type="NCBI Taxonomy" id="6339"/>
    <lineage>
        <taxon>Eukaryota</taxon>
        <taxon>Metazoa</taxon>
        <taxon>Ecdysozoa</taxon>
        <taxon>Nematoda</taxon>
        <taxon>Chromadorea</taxon>
        <taxon>Rhabditida</taxon>
        <taxon>Rhabditina</taxon>
        <taxon>Rhabditomorpha</taxon>
        <taxon>Strongyloidea</taxon>
        <taxon>Heligmosomidae</taxon>
        <taxon>Heligmosomoides</taxon>
    </lineage>
</organism>
<dbReference type="Pfam" id="PF01619">
    <property type="entry name" value="Pro_dh"/>
    <property type="match status" value="1"/>
</dbReference>
<dbReference type="GO" id="GO:0071949">
    <property type="term" value="F:FAD binding"/>
    <property type="evidence" value="ECO:0007669"/>
    <property type="project" value="TreeGrafter"/>
</dbReference>
<dbReference type="EC" id="1.5.5.2" evidence="5"/>
<dbReference type="GO" id="GO:0004657">
    <property type="term" value="F:proline dehydrogenase activity"/>
    <property type="evidence" value="ECO:0007669"/>
    <property type="project" value="UniProtKB-EC"/>
</dbReference>
<keyword evidence="5" id="KW-0285">Flavoprotein</keyword>
<reference evidence="9" key="2">
    <citation type="submission" date="2019-09" db="UniProtKB">
        <authorList>
            <consortium name="WormBaseParasite"/>
        </authorList>
    </citation>
    <scope>IDENTIFICATION</scope>
</reference>
<keyword evidence="3 5" id="KW-0560">Oxidoreductase</keyword>
<evidence type="ECO:0000313" key="7">
    <source>
        <dbReference type="EMBL" id="VDP35987.1"/>
    </source>
</evidence>
<dbReference type="AlphaFoldDB" id="A0A183GJZ6"/>
<dbReference type="InterPro" id="IPR002872">
    <property type="entry name" value="Proline_DH_dom"/>
</dbReference>
<proteinExistence type="inferred from homology"/>
<dbReference type="EMBL" id="UZAH01034581">
    <property type="protein sequence ID" value="VDP35987.1"/>
    <property type="molecule type" value="Genomic_DNA"/>
</dbReference>
<comment type="catalytic activity">
    <reaction evidence="5">
        <text>L-proline + a quinone = (S)-1-pyrroline-5-carboxylate + a quinol + H(+)</text>
        <dbReference type="Rhea" id="RHEA:23784"/>
        <dbReference type="ChEBI" id="CHEBI:15378"/>
        <dbReference type="ChEBI" id="CHEBI:17388"/>
        <dbReference type="ChEBI" id="CHEBI:24646"/>
        <dbReference type="ChEBI" id="CHEBI:60039"/>
        <dbReference type="ChEBI" id="CHEBI:132124"/>
        <dbReference type="EC" id="1.5.5.2"/>
    </reaction>
</comment>
<feature type="domain" description="Proline dehydrogenase" evidence="6">
    <location>
        <begin position="2"/>
        <end position="104"/>
    </location>
</feature>
<sequence length="132" mass="14947">MYHNCLKRIAEEYARRGKGAVSVMIASHNEGTTRFAVNLMKDYGIAPSEKIMCFAQLYGMCDQVSFSLGQAGYSVYKYLPYGPVEKVLPYLSRRAIENGGILKKANKERDLLRSELWRRVSSGQIVYKVPLS</sequence>
<reference evidence="7 8" key="1">
    <citation type="submission" date="2018-11" db="EMBL/GenBank/DDBJ databases">
        <authorList>
            <consortium name="Pathogen Informatics"/>
        </authorList>
    </citation>
    <scope>NUCLEOTIDE SEQUENCE [LARGE SCALE GENOMIC DNA]</scope>
</reference>
<evidence type="ECO:0000256" key="3">
    <source>
        <dbReference type="ARBA" id="ARBA00023002"/>
    </source>
</evidence>
<evidence type="ECO:0000259" key="6">
    <source>
        <dbReference type="Pfam" id="PF01619"/>
    </source>
</evidence>
<dbReference type="InterPro" id="IPR015659">
    <property type="entry name" value="Proline_oxidase"/>
</dbReference>
<dbReference type="WBParaSite" id="HPBE_0002300801-mRNA-1">
    <property type="protein sequence ID" value="HPBE_0002300801-mRNA-1"/>
    <property type="gene ID" value="HPBE_0002300801"/>
</dbReference>
<dbReference type="PANTHER" id="PTHR13914">
    <property type="entry name" value="PROLINE OXIDASE"/>
    <property type="match status" value="1"/>
</dbReference>
<name>A0A183GJZ6_HELPZ</name>
<gene>
    <name evidence="7" type="ORF">HPBE_LOCUS23007</name>
</gene>
<dbReference type="Gene3D" id="3.20.20.220">
    <property type="match status" value="1"/>
</dbReference>
<evidence type="ECO:0000256" key="4">
    <source>
        <dbReference type="ARBA" id="ARBA00023062"/>
    </source>
</evidence>
<evidence type="ECO:0000313" key="9">
    <source>
        <dbReference type="WBParaSite" id="HPBE_0002300801-mRNA-1"/>
    </source>
</evidence>
<evidence type="ECO:0000256" key="2">
    <source>
        <dbReference type="ARBA" id="ARBA00005869"/>
    </source>
</evidence>
<protein>
    <recommendedName>
        <fullName evidence="5">Proline dehydrogenase</fullName>
        <ecNumber evidence="5">1.5.5.2</ecNumber>
    </recommendedName>
</protein>
<evidence type="ECO:0000313" key="8">
    <source>
        <dbReference type="Proteomes" id="UP000050761"/>
    </source>
</evidence>
<comment type="function">
    <text evidence="5">Converts proline to delta-1-pyrroline-5-carboxylate.</text>
</comment>
<comment type="pathway">
    <text evidence="1">Amino-acid degradation; L-proline degradation into L-glutamate; L-glutamate from L-proline: step 1/2.</text>
</comment>
<dbReference type="GO" id="GO:0010133">
    <property type="term" value="P:L-proline catabolic process to L-glutamate"/>
    <property type="evidence" value="ECO:0007669"/>
    <property type="project" value="TreeGrafter"/>
</dbReference>
<accession>A0A183GJZ6</accession>
<dbReference type="InterPro" id="IPR029041">
    <property type="entry name" value="FAD-linked_oxidoreductase-like"/>
</dbReference>
<accession>A0A3P8C6V8</accession>
<dbReference type="SUPFAM" id="SSF51730">
    <property type="entry name" value="FAD-linked oxidoreductase"/>
    <property type="match status" value="1"/>
</dbReference>
<comment type="cofactor">
    <cofactor evidence="5">
        <name>FAD</name>
        <dbReference type="ChEBI" id="CHEBI:57692"/>
    </cofactor>
</comment>
<dbReference type="Proteomes" id="UP000050761">
    <property type="component" value="Unassembled WGS sequence"/>
</dbReference>
<dbReference type="GO" id="GO:0005739">
    <property type="term" value="C:mitochondrion"/>
    <property type="evidence" value="ECO:0007669"/>
    <property type="project" value="TreeGrafter"/>
</dbReference>
<keyword evidence="4 5" id="KW-0642">Proline metabolism</keyword>
<dbReference type="OrthoDB" id="5464at2759"/>